<dbReference type="InterPro" id="IPR047415">
    <property type="entry name" value="Pcf11_CID"/>
</dbReference>
<evidence type="ECO:0000313" key="4">
    <source>
        <dbReference type="Proteomes" id="UP000590412"/>
    </source>
</evidence>
<feature type="region of interest" description="Disordered" evidence="1">
    <location>
        <begin position="407"/>
        <end position="460"/>
    </location>
</feature>
<feature type="compositionally biased region" description="Basic and acidic residues" evidence="1">
    <location>
        <begin position="425"/>
        <end position="460"/>
    </location>
</feature>
<feature type="region of interest" description="Disordered" evidence="1">
    <location>
        <begin position="1059"/>
        <end position="1086"/>
    </location>
</feature>
<dbReference type="InterPro" id="IPR008942">
    <property type="entry name" value="ENTH_VHS"/>
</dbReference>
<feature type="compositionally biased region" description="Polar residues" evidence="1">
    <location>
        <begin position="790"/>
        <end position="810"/>
    </location>
</feature>
<feature type="compositionally biased region" description="Polar residues" evidence="1">
    <location>
        <begin position="1067"/>
        <end position="1086"/>
    </location>
</feature>
<dbReference type="PRINTS" id="PR01217">
    <property type="entry name" value="PRICHEXTENSN"/>
</dbReference>
<dbReference type="EMBL" id="JABWAB010000001">
    <property type="protein sequence ID" value="KAF6059403.1"/>
    <property type="molecule type" value="Genomic_DNA"/>
</dbReference>
<name>A0A8X7NSQ9_CANPA</name>
<feature type="compositionally biased region" description="Pro residues" evidence="1">
    <location>
        <begin position="857"/>
        <end position="866"/>
    </location>
</feature>
<feature type="compositionally biased region" description="Polar residues" evidence="1">
    <location>
        <begin position="870"/>
        <end position="886"/>
    </location>
</feature>
<feature type="domain" description="CID" evidence="2">
    <location>
        <begin position="14"/>
        <end position="146"/>
    </location>
</feature>
<reference evidence="3" key="1">
    <citation type="submission" date="2020-03" db="EMBL/GenBank/DDBJ databases">
        <title>FDA dAtabase for Regulatory Grade micrObial Sequences (FDA-ARGOS): Supporting development and validation of Infectious Disease Dx tests.</title>
        <authorList>
            <person name="Campos J."/>
            <person name="Goldberg B."/>
            <person name="Tallon L."/>
            <person name="Sadzewicz L."/>
            <person name="Vavikolanu K."/>
            <person name="Mehta A."/>
            <person name="Aluvathingal J."/>
            <person name="Nadendla S."/>
            <person name="Nandy P."/>
            <person name="Geyer C."/>
            <person name="Yan Y."/>
            <person name="Sichtig H."/>
        </authorList>
    </citation>
    <scope>NUCLEOTIDE SEQUENCE [LARGE SCALE GENOMIC DNA]</scope>
    <source>
        <strain evidence="3">FDAARGOS_652</strain>
    </source>
</reference>
<protein>
    <recommendedName>
        <fullName evidence="2">CID domain-containing protein</fullName>
    </recommendedName>
</protein>
<feature type="compositionally biased region" description="Low complexity" evidence="1">
    <location>
        <begin position="917"/>
        <end position="928"/>
    </location>
</feature>
<dbReference type="SMART" id="SM00582">
    <property type="entry name" value="RPR"/>
    <property type="match status" value="1"/>
</dbReference>
<feature type="region of interest" description="Disordered" evidence="1">
    <location>
        <begin position="677"/>
        <end position="709"/>
    </location>
</feature>
<dbReference type="AlphaFoldDB" id="A0A8X7NSQ9"/>
<feature type="region of interest" description="Disordered" evidence="1">
    <location>
        <begin position="776"/>
        <end position="818"/>
    </location>
</feature>
<dbReference type="InterPro" id="IPR006569">
    <property type="entry name" value="CID_dom"/>
</dbReference>
<proteinExistence type="predicted"/>
<feature type="region of interest" description="Disordered" evidence="1">
    <location>
        <begin position="496"/>
        <end position="607"/>
    </location>
</feature>
<comment type="caution">
    <text evidence="3">The sequence shown here is derived from an EMBL/GenBank/DDBJ whole genome shotgun (WGS) entry which is preliminary data.</text>
</comment>
<sequence length="1123" mass="124688">MSNTNSAEPEAAKQVSSYVEQFRDGLKRLSAKKTCIEEMTSLAESATDDAPVVCKLIETKLLNSPKESKVYTFYLIDSIIKSLSTYNALFTPRICDLFVHAYTTCSTMDLRGKLEAVYNTWKSDELDPYFPWDVLRKIGRFLEQASQLSDEERKKSQLTPDTLSNEARQQLQHTIYLDHKLSLLENDLEDLTERELNLYKYFQRERNGLVMRINDVLDSIQDDMRPKYMGENITHAFVQQPDEFRLHAPSYGEELVKIKRDLDRLNQRQDEFVGDIRTHVNTLKQDRIRKDTIRQRKMKIENFLKENCVILNLTPKTEFFPGSSINADFASVIKNFGKRAIDKDSVRRITSCKDVEEVRQPAPRWGPIGSKENVVTIRKESSSEPLRATQGDDMLGLFGGSGSMLFGKREAGNTKPSANESSLFGHKDDGTNEKDTSSNYDHDPRAERPDSPRLVESRNIEARGDVEADSDVEIESVISYDGTDENANLQEHNLQQELPVATKDSKENTGSIVDTYTDRVSYEPTLPASGHVKPRSPSIVNRTENGTSTPSNSASTESLEKFRAEVGKNNGAADSSGLPKDCDPDATMNDSKPASDQSVGKSILTNDKENERSANLLWSSETIGTVVHDRNYNLNGQDTLMQEVVNDFKNPESVFNAPTKSFSPNVEDDADIPESVFNEPTKPLISTHKTTKNTTHETRSQVDDLDDDEQRETIEEKDIQHGSHSLDVSMLQAGKESNSYYCQSSERRNEDFNEDRSLTTIQLSSGAFNNIRANTEHTPQANVEKPLRTSLEQPSSQENLKQPRSQTAASELSDGRQDSDVSMVELDHYKTPIQAPEPSIQLDSPYDSNSPFTKYIPPTPPPPRVPPQKLDSNSDPAPASSTSESNMPLIGFKPPTPPNISHAHVRPPTPPNASHAQMQGQQQQQQHQRVNPLKRSRLPPGDEESPHKRLKASHTEPHASIEAYTHSPPALLQQAASSFQVPLPSPPPPPKAPTSAPPASETSLTGAGVVNSPDQSSTSGVPPPPPPPTKKLSLSEFKLKRQKADSNTVPIALSSVLSKADVAGGTTDATSIGTGTDSEQLSSSQVVAKYSNPSKLKSILYEPVEGQVRAKKRVRWDPVLPEK</sequence>
<dbReference type="Pfam" id="PF04818">
    <property type="entry name" value="CID"/>
    <property type="match status" value="1"/>
</dbReference>
<feature type="compositionally biased region" description="Polar residues" evidence="1">
    <location>
        <begin position="588"/>
        <end position="605"/>
    </location>
</feature>
<organism evidence="3 4">
    <name type="scientific">Candida parapsilosis</name>
    <name type="common">Yeast</name>
    <dbReference type="NCBI Taxonomy" id="5480"/>
    <lineage>
        <taxon>Eukaryota</taxon>
        <taxon>Fungi</taxon>
        <taxon>Dikarya</taxon>
        <taxon>Ascomycota</taxon>
        <taxon>Saccharomycotina</taxon>
        <taxon>Pichiomycetes</taxon>
        <taxon>Debaryomycetaceae</taxon>
        <taxon>Candida/Lodderomyces clade</taxon>
        <taxon>Candida</taxon>
    </lineage>
</organism>
<dbReference type="CDD" id="cd16982">
    <property type="entry name" value="CID_Pcf11"/>
    <property type="match status" value="1"/>
</dbReference>
<dbReference type="PROSITE" id="PS51391">
    <property type="entry name" value="CID"/>
    <property type="match status" value="1"/>
</dbReference>
<dbReference type="SUPFAM" id="SSF48464">
    <property type="entry name" value="ENTH/VHS domain"/>
    <property type="match status" value="1"/>
</dbReference>
<evidence type="ECO:0000256" key="1">
    <source>
        <dbReference type="SAM" id="MobiDB-lite"/>
    </source>
</evidence>
<gene>
    <name evidence="3" type="ORF">FOB60_000985</name>
</gene>
<feature type="compositionally biased region" description="Pro residues" evidence="1">
    <location>
        <begin position="983"/>
        <end position="996"/>
    </location>
</feature>
<feature type="compositionally biased region" description="Polar residues" evidence="1">
    <location>
        <begin position="538"/>
        <end position="557"/>
    </location>
</feature>
<accession>A0A8X7NSQ9</accession>
<feature type="region of interest" description="Disordered" evidence="1">
    <location>
        <begin position="831"/>
        <end position="1033"/>
    </location>
</feature>
<evidence type="ECO:0000259" key="2">
    <source>
        <dbReference type="PROSITE" id="PS51391"/>
    </source>
</evidence>
<evidence type="ECO:0000313" key="3">
    <source>
        <dbReference type="EMBL" id="KAF6059403.1"/>
    </source>
</evidence>
<dbReference type="Gene3D" id="1.25.40.90">
    <property type="match status" value="1"/>
</dbReference>
<dbReference type="Proteomes" id="UP000590412">
    <property type="component" value="Unassembled WGS sequence"/>
</dbReference>